<keyword evidence="5" id="KW-1133">Transmembrane helix</keyword>
<protein>
    <recommendedName>
        <fullName evidence="8">Oxidase ustYa</fullName>
    </recommendedName>
</protein>
<evidence type="ECO:0000256" key="4">
    <source>
        <dbReference type="SAM" id="MobiDB-lite"/>
    </source>
</evidence>
<dbReference type="PANTHER" id="PTHR33365">
    <property type="entry name" value="YALI0B05434P"/>
    <property type="match status" value="1"/>
</dbReference>
<comment type="pathway">
    <text evidence="1">Mycotoxin biosynthesis.</text>
</comment>
<dbReference type="GO" id="GO:0016491">
    <property type="term" value="F:oxidoreductase activity"/>
    <property type="evidence" value="ECO:0007669"/>
    <property type="project" value="UniProtKB-KW"/>
</dbReference>
<evidence type="ECO:0000256" key="5">
    <source>
        <dbReference type="SAM" id="Phobius"/>
    </source>
</evidence>
<evidence type="ECO:0000256" key="2">
    <source>
        <dbReference type="ARBA" id="ARBA00023002"/>
    </source>
</evidence>
<evidence type="ECO:0000256" key="3">
    <source>
        <dbReference type="ARBA" id="ARBA00035112"/>
    </source>
</evidence>
<evidence type="ECO:0000313" key="6">
    <source>
        <dbReference type="EMBL" id="CRG89182.1"/>
    </source>
</evidence>
<feature type="transmembrane region" description="Helical" evidence="5">
    <location>
        <begin position="32"/>
        <end position="52"/>
    </location>
</feature>
<evidence type="ECO:0000256" key="1">
    <source>
        <dbReference type="ARBA" id="ARBA00004685"/>
    </source>
</evidence>
<proteinExistence type="inferred from homology"/>
<feature type="compositionally biased region" description="Basic and acidic residues" evidence="4">
    <location>
        <begin position="1"/>
        <end position="10"/>
    </location>
</feature>
<evidence type="ECO:0008006" key="8">
    <source>
        <dbReference type="Google" id="ProtNLM"/>
    </source>
</evidence>
<evidence type="ECO:0000313" key="7">
    <source>
        <dbReference type="Proteomes" id="UP000054383"/>
    </source>
</evidence>
<dbReference type="Proteomes" id="UP000054383">
    <property type="component" value="Unassembled WGS sequence"/>
</dbReference>
<keyword evidence="5" id="KW-0472">Membrane</keyword>
<dbReference type="OMA" id="MGKGWIN"/>
<reference evidence="6 7" key="1">
    <citation type="submission" date="2015-04" db="EMBL/GenBank/DDBJ databases">
        <authorList>
            <person name="Syromyatnikov M.Y."/>
            <person name="Popov V.N."/>
        </authorList>
    </citation>
    <scope>NUCLEOTIDE SEQUENCE [LARGE SCALE GENOMIC DNA]</scope>
    <source>
        <strain evidence="6">WF-38-12</strain>
    </source>
</reference>
<feature type="region of interest" description="Disordered" evidence="4">
    <location>
        <begin position="1"/>
        <end position="21"/>
    </location>
</feature>
<dbReference type="STRING" id="28573.A0A0U1M182"/>
<organism evidence="6 7">
    <name type="scientific">Talaromyces islandicus</name>
    <name type="common">Penicillium islandicum</name>
    <dbReference type="NCBI Taxonomy" id="28573"/>
    <lineage>
        <taxon>Eukaryota</taxon>
        <taxon>Fungi</taxon>
        <taxon>Dikarya</taxon>
        <taxon>Ascomycota</taxon>
        <taxon>Pezizomycotina</taxon>
        <taxon>Eurotiomycetes</taxon>
        <taxon>Eurotiomycetidae</taxon>
        <taxon>Eurotiales</taxon>
        <taxon>Trichocomaceae</taxon>
        <taxon>Talaromyces</taxon>
        <taxon>Talaromyces sect. Islandici</taxon>
    </lineage>
</organism>
<dbReference type="AlphaFoldDB" id="A0A0U1M182"/>
<dbReference type="GO" id="GO:0043386">
    <property type="term" value="P:mycotoxin biosynthetic process"/>
    <property type="evidence" value="ECO:0007669"/>
    <property type="project" value="InterPro"/>
</dbReference>
<name>A0A0U1M182_TALIS</name>
<accession>A0A0U1M182</accession>
<gene>
    <name evidence="6" type="ORF">PISL3812_06218</name>
</gene>
<keyword evidence="2" id="KW-0560">Oxidoreductase</keyword>
<dbReference type="PANTHER" id="PTHR33365:SF11">
    <property type="entry name" value="TAT PATHWAY SIGNAL SEQUENCE"/>
    <property type="match status" value="1"/>
</dbReference>
<dbReference type="InterPro" id="IPR021765">
    <property type="entry name" value="UstYa-like"/>
</dbReference>
<comment type="similarity">
    <text evidence="3">Belongs to the ustYa family.</text>
</comment>
<dbReference type="Pfam" id="PF11807">
    <property type="entry name" value="UstYa"/>
    <property type="match status" value="1"/>
</dbReference>
<keyword evidence="5" id="KW-0812">Transmembrane</keyword>
<dbReference type="EMBL" id="CVMT01000006">
    <property type="protein sequence ID" value="CRG89182.1"/>
    <property type="molecule type" value="Genomic_DNA"/>
</dbReference>
<sequence length="212" mass="24062">MSFEQSKPDEPLMSGEGNFIEESKSESKKSTLMWSFAVVLTAFVFFRLGIAAGKYQPETERDGLLNPDGSVKVFMEYNSTFTQRPSPESNNAWDSLFPKGVGFIKHPTIAPETSGLVVFHALHCLNALRQVYYAAIDDTLPPDHEEHSHLTDPHHVRHCFDYLRQSLMCSADTNLETVDKELKGVTGWGFDRTCRDYESVKAWAEEHWANEI</sequence>
<dbReference type="OrthoDB" id="4218854at2759"/>
<keyword evidence="7" id="KW-1185">Reference proteome</keyword>